<evidence type="ECO:0000313" key="2">
    <source>
        <dbReference type="Proteomes" id="UP001530315"/>
    </source>
</evidence>
<reference evidence="1 2" key="1">
    <citation type="submission" date="2024-10" db="EMBL/GenBank/DDBJ databases">
        <title>Updated reference genomes for cyclostephanoid diatoms.</title>
        <authorList>
            <person name="Roberts W.R."/>
            <person name="Alverson A.J."/>
        </authorList>
    </citation>
    <scope>NUCLEOTIDE SEQUENCE [LARGE SCALE GENOMIC DNA]</scope>
    <source>
        <strain evidence="1 2">AJA276-08</strain>
    </source>
</reference>
<keyword evidence="2" id="KW-1185">Reference proteome</keyword>
<name>A0ABD3NJZ5_9STRA</name>
<protein>
    <submittedName>
        <fullName evidence="1">Uncharacterized protein</fullName>
    </submittedName>
</protein>
<sequence length="137" mass="15116">MMHQSSATSYDIVAANHHDESDLIAANFRKQNSGPRFPLRIDLPSPPSSVSSLTWRERNNKDLLGEENVATHAKKSTVGLGSVIKLLKEASYEKKVSAGKRKPLGDASNGRIVLESRAASKRELEKVQNKLSELEFC</sequence>
<dbReference type="EMBL" id="JALLAZ020001364">
    <property type="protein sequence ID" value="KAL3776225.1"/>
    <property type="molecule type" value="Genomic_DNA"/>
</dbReference>
<evidence type="ECO:0000313" key="1">
    <source>
        <dbReference type="EMBL" id="KAL3776225.1"/>
    </source>
</evidence>
<proteinExistence type="predicted"/>
<organism evidence="1 2">
    <name type="scientific">Stephanodiscus triporus</name>
    <dbReference type="NCBI Taxonomy" id="2934178"/>
    <lineage>
        <taxon>Eukaryota</taxon>
        <taxon>Sar</taxon>
        <taxon>Stramenopiles</taxon>
        <taxon>Ochrophyta</taxon>
        <taxon>Bacillariophyta</taxon>
        <taxon>Coscinodiscophyceae</taxon>
        <taxon>Thalassiosirophycidae</taxon>
        <taxon>Stephanodiscales</taxon>
        <taxon>Stephanodiscaceae</taxon>
        <taxon>Stephanodiscus</taxon>
    </lineage>
</organism>
<dbReference type="Proteomes" id="UP001530315">
    <property type="component" value="Unassembled WGS sequence"/>
</dbReference>
<accession>A0ABD3NJZ5</accession>
<dbReference type="AlphaFoldDB" id="A0ABD3NJZ5"/>
<gene>
    <name evidence="1" type="ORF">ACHAW5_008256</name>
</gene>
<comment type="caution">
    <text evidence="1">The sequence shown here is derived from an EMBL/GenBank/DDBJ whole genome shotgun (WGS) entry which is preliminary data.</text>
</comment>